<dbReference type="Proteomes" id="UP000054270">
    <property type="component" value="Unassembled WGS sequence"/>
</dbReference>
<dbReference type="EMBL" id="KN817884">
    <property type="protein sequence ID" value="KJA12821.1"/>
    <property type="molecule type" value="Genomic_DNA"/>
</dbReference>
<sequence>MWYRAALLVVRQLAADGSSRSSAMSDRALTTPTHSLLRQSGQPFEPLSPTLH</sequence>
<organism evidence="2 4">
    <name type="scientific">Hypholoma sublateritium (strain FD-334 SS-4)</name>
    <dbReference type="NCBI Taxonomy" id="945553"/>
    <lineage>
        <taxon>Eukaryota</taxon>
        <taxon>Fungi</taxon>
        <taxon>Dikarya</taxon>
        <taxon>Basidiomycota</taxon>
        <taxon>Agaricomycotina</taxon>
        <taxon>Agaricomycetes</taxon>
        <taxon>Agaricomycetidae</taxon>
        <taxon>Agaricales</taxon>
        <taxon>Agaricineae</taxon>
        <taxon>Strophariaceae</taxon>
        <taxon>Hypholoma</taxon>
    </lineage>
</organism>
<proteinExistence type="predicted"/>
<protein>
    <submittedName>
        <fullName evidence="2">Uncharacterized protein</fullName>
    </submittedName>
</protein>
<gene>
    <name evidence="3" type="ORF">HYPSUDRAFT_50087</name>
    <name evidence="2" type="ORF">HYPSUDRAFT_50100</name>
</gene>
<reference evidence="4" key="1">
    <citation type="submission" date="2014-04" db="EMBL/GenBank/DDBJ databases">
        <title>Evolutionary Origins and Diversification of the Mycorrhizal Mutualists.</title>
        <authorList>
            <consortium name="DOE Joint Genome Institute"/>
            <consortium name="Mycorrhizal Genomics Consortium"/>
            <person name="Kohler A."/>
            <person name="Kuo A."/>
            <person name="Nagy L.G."/>
            <person name="Floudas D."/>
            <person name="Copeland A."/>
            <person name="Barry K.W."/>
            <person name="Cichocki N."/>
            <person name="Veneault-Fourrey C."/>
            <person name="LaButti K."/>
            <person name="Lindquist E.A."/>
            <person name="Lipzen A."/>
            <person name="Lundell T."/>
            <person name="Morin E."/>
            <person name="Murat C."/>
            <person name="Riley R."/>
            <person name="Ohm R."/>
            <person name="Sun H."/>
            <person name="Tunlid A."/>
            <person name="Henrissat B."/>
            <person name="Grigoriev I.V."/>
            <person name="Hibbett D.S."/>
            <person name="Martin F."/>
        </authorList>
    </citation>
    <scope>NUCLEOTIDE SEQUENCE [LARGE SCALE GENOMIC DNA]</scope>
    <source>
        <strain evidence="4">FD-334 SS-4</strain>
    </source>
</reference>
<dbReference type="AlphaFoldDB" id="A0A0D2NW87"/>
<evidence type="ECO:0000313" key="2">
    <source>
        <dbReference type="EMBL" id="KJA12820.1"/>
    </source>
</evidence>
<feature type="region of interest" description="Disordered" evidence="1">
    <location>
        <begin position="16"/>
        <end position="52"/>
    </location>
</feature>
<accession>A0A0D2NW87</accession>
<feature type="compositionally biased region" description="Polar residues" evidence="1">
    <location>
        <begin position="18"/>
        <end position="42"/>
    </location>
</feature>
<reference evidence="2" key="2">
    <citation type="submission" date="2014-04" db="EMBL/GenBank/DDBJ databases">
        <title>Evolutionary Origins and Diversification of the Mycorrhizal Mutualists.</title>
        <authorList>
            <consortium name="DOE Joint Genome Institute"/>
            <person name="Kohler A."/>
            <person name="Kuo A."/>
            <person name="Nagy L.G."/>
            <person name="Floudas D."/>
            <person name="Copeland A."/>
            <person name="Barry K.W."/>
            <person name="Cichocki N."/>
            <person name="Veneault-Fourrey C."/>
            <person name="LaButti K."/>
            <person name="Lindquist E.A."/>
            <person name="Lipzen A."/>
            <person name="Lundell T."/>
            <person name="Morin E."/>
            <person name="Murat C."/>
            <person name="Riley R."/>
            <person name="Ohm R."/>
            <person name="Sun H."/>
            <person name="Tunlid A."/>
            <person name="Henrissat B."/>
            <person name="Grigoriev I.V."/>
            <person name="Hibbett D.S."/>
            <person name="Martin F."/>
            <person name="Consortium M.G."/>
        </authorList>
    </citation>
    <scope>NUCLEOTIDE SEQUENCE [LARGE SCALE GENOMIC DNA]</scope>
    <source>
        <strain evidence="2">FD-334 SS-4</strain>
    </source>
</reference>
<name>A0A0D2NW87_HYPSF</name>
<dbReference type="EMBL" id="KN817885">
    <property type="protein sequence ID" value="KJA12820.1"/>
    <property type="molecule type" value="Genomic_DNA"/>
</dbReference>
<evidence type="ECO:0000313" key="3">
    <source>
        <dbReference type="EMBL" id="KJA12821.1"/>
    </source>
</evidence>
<evidence type="ECO:0000313" key="4">
    <source>
        <dbReference type="Proteomes" id="UP000054270"/>
    </source>
</evidence>
<keyword evidence="4" id="KW-1185">Reference proteome</keyword>
<evidence type="ECO:0000256" key="1">
    <source>
        <dbReference type="SAM" id="MobiDB-lite"/>
    </source>
</evidence>